<sequence length="252" mass="27225">MTPLLDLPARFRRDDRRIRSPVTATTRRNVLASAVLGIAGIGLAGCSRLGLGGSSGDGEPLERPLDGARTLIAYFSVPLTDDPDDMNRDEENSTHVVDGKVLGNTQYVAQLIQARTGAELFRIETAVPLPLDYAVLAPQAEQEQQTGARPALKALVPSLADYDTVFVGYPIYWYDLPMPVYTFLEDHDFAGKTVIPFSTHGGSRLSGTVEVITEKLSSATVSGNAFTISRDDMGEAEDEVRNWLDGLGVAGR</sequence>
<name>A0ABW4AKR5_9ACTN</name>
<dbReference type="PANTHER" id="PTHR39201">
    <property type="entry name" value="EXPORTED PROTEIN-RELATED"/>
    <property type="match status" value="1"/>
</dbReference>
<dbReference type="InterPro" id="IPR008254">
    <property type="entry name" value="Flavodoxin/NO_synth"/>
</dbReference>
<accession>A0ABW4AKR5</accession>
<keyword evidence="3" id="KW-1185">Reference proteome</keyword>
<dbReference type="Pfam" id="PF12682">
    <property type="entry name" value="Flavodoxin_4"/>
    <property type="match status" value="1"/>
</dbReference>
<dbReference type="Proteomes" id="UP001597183">
    <property type="component" value="Unassembled WGS sequence"/>
</dbReference>
<evidence type="ECO:0000313" key="2">
    <source>
        <dbReference type="EMBL" id="MFD1370757.1"/>
    </source>
</evidence>
<feature type="domain" description="Flavodoxin-like" evidence="1">
    <location>
        <begin position="103"/>
        <end position="244"/>
    </location>
</feature>
<evidence type="ECO:0000313" key="3">
    <source>
        <dbReference type="Proteomes" id="UP001597183"/>
    </source>
</evidence>
<dbReference type="SUPFAM" id="SSF52218">
    <property type="entry name" value="Flavoproteins"/>
    <property type="match status" value="1"/>
</dbReference>
<proteinExistence type="predicted"/>
<dbReference type="NCBIfam" id="NF005389">
    <property type="entry name" value="PRK06934.1"/>
    <property type="match status" value="1"/>
</dbReference>
<dbReference type="Gene3D" id="3.40.50.360">
    <property type="match status" value="1"/>
</dbReference>
<gene>
    <name evidence="2" type="ORF">ACFQ5G_35925</name>
</gene>
<protein>
    <submittedName>
        <fullName evidence="2">Flavodoxin</fullName>
    </submittedName>
</protein>
<reference evidence="3" key="1">
    <citation type="journal article" date="2019" name="Int. J. Syst. Evol. Microbiol.">
        <title>The Global Catalogue of Microorganisms (GCM) 10K type strain sequencing project: providing services to taxonomists for standard genome sequencing and annotation.</title>
        <authorList>
            <consortium name="The Broad Institute Genomics Platform"/>
            <consortium name="The Broad Institute Genome Sequencing Center for Infectious Disease"/>
            <person name="Wu L."/>
            <person name="Ma J."/>
        </authorList>
    </citation>
    <scope>NUCLEOTIDE SEQUENCE [LARGE SCALE GENOMIC DNA]</scope>
    <source>
        <strain evidence="3">CCM 7526</strain>
    </source>
</reference>
<dbReference type="EMBL" id="JBHTMK010000044">
    <property type="protein sequence ID" value="MFD1370757.1"/>
    <property type="molecule type" value="Genomic_DNA"/>
</dbReference>
<comment type="caution">
    <text evidence="2">The sequence shown here is derived from an EMBL/GenBank/DDBJ whole genome shotgun (WGS) entry which is preliminary data.</text>
</comment>
<dbReference type="InterPro" id="IPR029039">
    <property type="entry name" value="Flavoprotein-like_sf"/>
</dbReference>
<organism evidence="2 3">
    <name type="scientific">Actinoplanes sichuanensis</name>
    <dbReference type="NCBI Taxonomy" id="512349"/>
    <lineage>
        <taxon>Bacteria</taxon>
        <taxon>Bacillati</taxon>
        <taxon>Actinomycetota</taxon>
        <taxon>Actinomycetes</taxon>
        <taxon>Micromonosporales</taxon>
        <taxon>Micromonosporaceae</taxon>
        <taxon>Actinoplanes</taxon>
    </lineage>
</organism>
<dbReference type="PANTHER" id="PTHR39201:SF1">
    <property type="entry name" value="FLAVODOXIN-LIKE DOMAIN-CONTAINING PROTEIN"/>
    <property type="match status" value="1"/>
</dbReference>
<evidence type="ECO:0000259" key="1">
    <source>
        <dbReference type="Pfam" id="PF12682"/>
    </source>
</evidence>